<dbReference type="RefSeq" id="WP_119015989.1">
    <property type="nucleotide sequence ID" value="NZ_QXEV01000006.1"/>
</dbReference>
<keyword evidence="1" id="KW-0812">Transmembrane</keyword>
<evidence type="ECO:0000256" key="1">
    <source>
        <dbReference type="SAM" id="Phobius"/>
    </source>
</evidence>
<dbReference type="Pfam" id="PF20040">
    <property type="entry name" value="DUF6442"/>
    <property type="match status" value="1"/>
</dbReference>
<reference evidence="2 3" key="1">
    <citation type="submission" date="2018-08" db="EMBL/GenBank/DDBJ databases">
        <title>Genomic Encyclopedia of Archaeal and Bacterial Type Strains, Phase II (KMG-II): from individual species to whole genera.</title>
        <authorList>
            <person name="Goeker M."/>
        </authorList>
    </citation>
    <scope>NUCLEOTIDE SEQUENCE [LARGE SCALE GENOMIC DNA]</scope>
    <source>
        <strain evidence="2 3">ATCC 27112</strain>
    </source>
</reference>
<dbReference type="OrthoDB" id="2627786at2"/>
<dbReference type="Proteomes" id="UP000266506">
    <property type="component" value="Unassembled WGS sequence"/>
</dbReference>
<proteinExistence type="predicted"/>
<dbReference type="AlphaFoldDB" id="A0A397S6H3"/>
<sequence>MNKDEILSKAKDEGKGIDIADIDAQHIGYAKACHIGIALIAIWNIAEFMLYKTYSFGFLMAIFGMEATAFLMKYLKLKKTHELIVFIIYSLGFVLFLVLWILQLVGVIARCKA</sequence>
<dbReference type="InParanoid" id="A0A397S6H3"/>
<protein>
    <submittedName>
        <fullName evidence="2">Uncharacterized protein</fullName>
    </submittedName>
</protein>
<name>A0A397S6H3_9MOLU</name>
<keyword evidence="1" id="KW-0472">Membrane</keyword>
<keyword evidence="1" id="KW-1133">Transmembrane helix</keyword>
<feature type="transmembrane region" description="Helical" evidence="1">
    <location>
        <begin position="83"/>
        <end position="109"/>
    </location>
</feature>
<organism evidence="2 3">
    <name type="scientific">Anaeroplasma bactoclasticum</name>
    <dbReference type="NCBI Taxonomy" id="2088"/>
    <lineage>
        <taxon>Bacteria</taxon>
        <taxon>Bacillati</taxon>
        <taxon>Mycoplasmatota</taxon>
        <taxon>Mollicutes</taxon>
        <taxon>Anaeroplasmatales</taxon>
        <taxon>Anaeroplasmataceae</taxon>
        <taxon>Anaeroplasma</taxon>
    </lineage>
</organism>
<keyword evidence="3" id="KW-1185">Reference proteome</keyword>
<accession>A0A397S6H3</accession>
<evidence type="ECO:0000313" key="3">
    <source>
        <dbReference type="Proteomes" id="UP000266506"/>
    </source>
</evidence>
<feature type="transmembrane region" description="Helical" evidence="1">
    <location>
        <begin position="53"/>
        <end position="71"/>
    </location>
</feature>
<evidence type="ECO:0000313" key="2">
    <source>
        <dbReference type="EMBL" id="RIA77854.1"/>
    </source>
</evidence>
<dbReference type="EMBL" id="QXEV01000006">
    <property type="protein sequence ID" value="RIA77854.1"/>
    <property type="molecule type" value="Genomic_DNA"/>
</dbReference>
<comment type="caution">
    <text evidence="2">The sequence shown here is derived from an EMBL/GenBank/DDBJ whole genome shotgun (WGS) entry which is preliminary data.</text>
</comment>
<dbReference type="InterPro" id="IPR045620">
    <property type="entry name" value="DUF6442"/>
</dbReference>
<gene>
    <name evidence="2" type="ORF">EI71_00831</name>
</gene>